<evidence type="ECO:0000256" key="1">
    <source>
        <dbReference type="ARBA" id="ARBA00022801"/>
    </source>
</evidence>
<protein>
    <submittedName>
        <fullName evidence="5">Alpha/beta-hydrolase</fullName>
    </submittedName>
</protein>
<organism evidence="5 6">
    <name type="scientific">Myriangium duriaei CBS 260.36</name>
    <dbReference type="NCBI Taxonomy" id="1168546"/>
    <lineage>
        <taxon>Eukaryota</taxon>
        <taxon>Fungi</taxon>
        <taxon>Dikarya</taxon>
        <taxon>Ascomycota</taxon>
        <taxon>Pezizomycotina</taxon>
        <taxon>Dothideomycetes</taxon>
        <taxon>Dothideomycetidae</taxon>
        <taxon>Myriangiales</taxon>
        <taxon>Myriangiaceae</taxon>
        <taxon>Myriangium</taxon>
    </lineage>
</organism>
<keyword evidence="6" id="KW-1185">Reference proteome</keyword>
<proteinExistence type="inferred from homology"/>
<gene>
    <name evidence="5" type="ORF">K461DRAFT_227024</name>
</gene>
<dbReference type="Pfam" id="PF00561">
    <property type="entry name" value="Abhydrolase_1"/>
    <property type="match status" value="1"/>
</dbReference>
<comment type="caution">
    <text evidence="5">The sequence shown here is derived from an EMBL/GenBank/DDBJ whole genome shotgun (WGS) entry which is preliminary data.</text>
</comment>
<dbReference type="SUPFAM" id="SSF53474">
    <property type="entry name" value="alpha/beta-Hydrolases"/>
    <property type="match status" value="1"/>
</dbReference>
<dbReference type="EMBL" id="ML996087">
    <property type="protein sequence ID" value="KAF2151842.1"/>
    <property type="molecule type" value="Genomic_DNA"/>
</dbReference>
<evidence type="ECO:0000313" key="6">
    <source>
        <dbReference type="Proteomes" id="UP000799439"/>
    </source>
</evidence>
<feature type="region of interest" description="Disordered" evidence="3">
    <location>
        <begin position="402"/>
        <end position="422"/>
    </location>
</feature>
<evidence type="ECO:0000256" key="2">
    <source>
        <dbReference type="ARBA" id="ARBA00038334"/>
    </source>
</evidence>
<dbReference type="PANTHER" id="PTHR43329">
    <property type="entry name" value="EPOXIDE HYDROLASE"/>
    <property type="match status" value="1"/>
</dbReference>
<dbReference type="OrthoDB" id="408373at2759"/>
<dbReference type="GO" id="GO:0016787">
    <property type="term" value="F:hydrolase activity"/>
    <property type="evidence" value="ECO:0007669"/>
    <property type="project" value="UniProtKB-KW"/>
</dbReference>
<evidence type="ECO:0000256" key="3">
    <source>
        <dbReference type="SAM" id="MobiDB-lite"/>
    </source>
</evidence>
<dbReference type="Proteomes" id="UP000799439">
    <property type="component" value="Unassembled WGS sequence"/>
</dbReference>
<evidence type="ECO:0000313" key="5">
    <source>
        <dbReference type="EMBL" id="KAF2151842.1"/>
    </source>
</evidence>
<dbReference type="InterPro" id="IPR000073">
    <property type="entry name" value="AB_hydrolase_1"/>
</dbReference>
<dbReference type="Gene3D" id="3.40.50.1820">
    <property type="entry name" value="alpha/beta hydrolase"/>
    <property type="match status" value="1"/>
</dbReference>
<keyword evidence="1" id="KW-0378">Hydrolase</keyword>
<comment type="similarity">
    <text evidence="2">Belongs to the AB hydrolase superfamily. Epoxide hydrolase family.</text>
</comment>
<reference evidence="5" key="1">
    <citation type="journal article" date="2020" name="Stud. Mycol.">
        <title>101 Dothideomycetes genomes: a test case for predicting lifestyles and emergence of pathogens.</title>
        <authorList>
            <person name="Haridas S."/>
            <person name="Albert R."/>
            <person name="Binder M."/>
            <person name="Bloem J."/>
            <person name="Labutti K."/>
            <person name="Salamov A."/>
            <person name="Andreopoulos B."/>
            <person name="Baker S."/>
            <person name="Barry K."/>
            <person name="Bills G."/>
            <person name="Bluhm B."/>
            <person name="Cannon C."/>
            <person name="Castanera R."/>
            <person name="Culley D."/>
            <person name="Daum C."/>
            <person name="Ezra D."/>
            <person name="Gonzalez J."/>
            <person name="Henrissat B."/>
            <person name="Kuo A."/>
            <person name="Liang C."/>
            <person name="Lipzen A."/>
            <person name="Lutzoni F."/>
            <person name="Magnuson J."/>
            <person name="Mondo S."/>
            <person name="Nolan M."/>
            <person name="Ohm R."/>
            <person name="Pangilinan J."/>
            <person name="Park H.-J."/>
            <person name="Ramirez L."/>
            <person name="Alfaro M."/>
            <person name="Sun H."/>
            <person name="Tritt A."/>
            <person name="Yoshinaga Y."/>
            <person name="Zwiers L.-H."/>
            <person name="Turgeon B."/>
            <person name="Goodwin S."/>
            <person name="Spatafora J."/>
            <person name="Crous P."/>
            <person name="Grigoriev I."/>
        </authorList>
    </citation>
    <scope>NUCLEOTIDE SEQUENCE</scope>
    <source>
        <strain evidence="5">CBS 260.36</strain>
    </source>
</reference>
<dbReference type="InterPro" id="IPR029058">
    <property type="entry name" value="AB_hydrolase_fold"/>
</dbReference>
<accession>A0A9P4MG70</accession>
<name>A0A9P4MG70_9PEZI</name>
<dbReference type="PRINTS" id="PR00412">
    <property type="entry name" value="EPOXHYDRLASE"/>
</dbReference>
<feature type="domain" description="AB hydrolase-1" evidence="4">
    <location>
        <begin position="47"/>
        <end position="162"/>
    </location>
</feature>
<sequence length="422" mass="47687">MAPKPGGSLPPLPIPSGVQSSYVDCTSSCGLNFHILSAGKEEGVKRPLILLMHGYPEIAFSWRIILLKLAAQGFYVVAPDQRGYGRTTGWDTRPFDKVDLRQFTITNLVRDVVCLTYALGYEKVYSIIGHDFGAVTSAMCPLIRPDIFTSCIQMSHPHHAPPTPAFDVGDELNPSSEKTPINAQQGHTIQDDLAALYPPRKHYKWYNSTQAAADDWYHPPQGLRDFLRGYFHLKSANWAKNDPRPLAEWSARELAKMPEYYVLPKDMSMPEAVEELMQGESTSASKRWLSDGDLAVYVFEWSRTGFQGGLNWYRAQTSSSSTQQRDMLLFAGRKIEVPCTFISGEKDWGTYQQPGAFDKYHENCTDFRGTTIIKGAGHWVQQEQPEKTMEAILAFFKGIEAGKEPAETHERRESRELPRRRK</sequence>
<dbReference type="InterPro" id="IPR000639">
    <property type="entry name" value="Epox_hydrolase-like"/>
</dbReference>
<dbReference type="AlphaFoldDB" id="A0A9P4MG70"/>
<evidence type="ECO:0000259" key="4">
    <source>
        <dbReference type="Pfam" id="PF00561"/>
    </source>
</evidence>